<dbReference type="InterPro" id="IPR036388">
    <property type="entry name" value="WH-like_DNA-bd_sf"/>
</dbReference>
<evidence type="ECO:0000256" key="3">
    <source>
        <dbReference type="ARBA" id="ARBA00023125"/>
    </source>
</evidence>
<dbReference type="InterPro" id="IPR036390">
    <property type="entry name" value="WH_DNA-bd_sf"/>
</dbReference>
<sequence>MIDLRQYRQFVAVAEEMNFRRAAERLRMAQPPLTAAIRRVEAELGVALLERTNRVERMTPAGEVFLLEARRVLAQSERAIEQARRAGEGLVGSLRITFVATAAHEMLPRIVRSFRARHGDVSLELQEATTAQQANALVDDRADIGLVALPLLEGASLNTVSLRRAALVAALPQEHPLASRTKLGLADLARDPWILFPPALGPGLHRRVVSACARAGFAPTVVQRAVQMDTIVSLVAAGLGVSVVPPALGEAGRPGVRFQPLQGRGTPIRYELGLAYAQSSPLIDSFVAIALEVGADRRR</sequence>
<name>A0A512N3D7_9HYPH</name>
<dbReference type="GO" id="GO:0003700">
    <property type="term" value="F:DNA-binding transcription factor activity"/>
    <property type="evidence" value="ECO:0007669"/>
    <property type="project" value="InterPro"/>
</dbReference>
<dbReference type="InterPro" id="IPR000847">
    <property type="entry name" value="LysR_HTH_N"/>
</dbReference>
<dbReference type="PROSITE" id="PS50931">
    <property type="entry name" value="HTH_LYSR"/>
    <property type="match status" value="1"/>
</dbReference>
<evidence type="ECO:0000256" key="2">
    <source>
        <dbReference type="ARBA" id="ARBA00023015"/>
    </source>
</evidence>
<evidence type="ECO:0000259" key="5">
    <source>
        <dbReference type="PROSITE" id="PS50931"/>
    </source>
</evidence>
<accession>A0A512N3D7</accession>
<keyword evidence="7" id="KW-1185">Reference proteome</keyword>
<dbReference type="GO" id="GO:0003677">
    <property type="term" value="F:DNA binding"/>
    <property type="evidence" value="ECO:0007669"/>
    <property type="project" value="UniProtKB-KW"/>
</dbReference>
<dbReference type="FunFam" id="1.10.10.10:FF:000001">
    <property type="entry name" value="LysR family transcriptional regulator"/>
    <property type="match status" value="1"/>
</dbReference>
<dbReference type="GO" id="GO:0032993">
    <property type="term" value="C:protein-DNA complex"/>
    <property type="evidence" value="ECO:0007669"/>
    <property type="project" value="TreeGrafter"/>
</dbReference>
<dbReference type="InterPro" id="IPR005119">
    <property type="entry name" value="LysR_subst-bd"/>
</dbReference>
<comment type="caution">
    <text evidence="6">The sequence shown here is derived from an EMBL/GenBank/DDBJ whole genome shotgun (WGS) entry which is preliminary data.</text>
</comment>
<reference evidence="6 7" key="1">
    <citation type="submission" date="2019-07" db="EMBL/GenBank/DDBJ databases">
        <title>Whole genome shotgun sequence of Reyranella soli NBRC 108950.</title>
        <authorList>
            <person name="Hosoyama A."/>
            <person name="Uohara A."/>
            <person name="Ohji S."/>
            <person name="Ichikawa N."/>
        </authorList>
    </citation>
    <scope>NUCLEOTIDE SEQUENCE [LARGE SCALE GENOMIC DNA]</scope>
    <source>
        <strain evidence="6 7">NBRC 108950</strain>
    </source>
</reference>
<dbReference type="SUPFAM" id="SSF46785">
    <property type="entry name" value="Winged helix' DNA-binding domain"/>
    <property type="match status" value="1"/>
</dbReference>
<dbReference type="Pfam" id="PF03466">
    <property type="entry name" value="LysR_substrate"/>
    <property type="match status" value="1"/>
</dbReference>
<dbReference type="Pfam" id="PF00126">
    <property type="entry name" value="HTH_1"/>
    <property type="match status" value="1"/>
</dbReference>
<dbReference type="CDD" id="cd08414">
    <property type="entry name" value="PBP2_LTTR_aromatics_like"/>
    <property type="match status" value="1"/>
</dbReference>
<dbReference type="OrthoDB" id="9811588at2"/>
<dbReference type="RefSeq" id="WP_147146164.1">
    <property type="nucleotide sequence ID" value="NZ_BKAJ01000011.1"/>
</dbReference>
<keyword evidence="2" id="KW-0805">Transcription regulation</keyword>
<organism evidence="6 7">
    <name type="scientific">Reyranella soli</name>
    <dbReference type="NCBI Taxonomy" id="1230389"/>
    <lineage>
        <taxon>Bacteria</taxon>
        <taxon>Pseudomonadati</taxon>
        <taxon>Pseudomonadota</taxon>
        <taxon>Alphaproteobacteria</taxon>
        <taxon>Hyphomicrobiales</taxon>
        <taxon>Reyranellaceae</taxon>
        <taxon>Reyranella</taxon>
    </lineage>
</organism>
<evidence type="ECO:0000256" key="4">
    <source>
        <dbReference type="ARBA" id="ARBA00023163"/>
    </source>
</evidence>
<protein>
    <submittedName>
        <fullName evidence="6">Transcriptional regulator</fullName>
    </submittedName>
</protein>
<comment type="similarity">
    <text evidence="1">Belongs to the LysR transcriptional regulatory family.</text>
</comment>
<evidence type="ECO:0000256" key="1">
    <source>
        <dbReference type="ARBA" id="ARBA00009437"/>
    </source>
</evidence>
<dbReference type="SUPFAM" id="SSF53850">
    <property type="entry name" value="Periplasmic binding protein-like II"/>
    <property type="match status" value="1"/>
</dbReference>
<dbReference type="AlphaFoldDB" id="A0A512N3D7"/>
<feature type="domain" description="HTH lysR-type" evidence="5">
    <location>
        <begin position="2"/>
        <end position="59"/>
    </location>
</feature>
<dbReference type="EMBL" id="BKAJ01000011">
    <property type="protein sequence ID" value="GEP53482.1"/>
    <property type="molecule type" value="Genomic_DNA"/>
</dbReference>
<dbReference type="Gene3D" id="3.40.190.10">
    <property type="entry name" value="Periplasmic binding protein-like II"/>
    <property type="match status" value="2"/>
</dbReference>
<dbReference type="PRINTS" id="PR00039">
    <property type="entry name" value="HTHLYSR"/>
</dbReference>
<dbReference type="PANTHER" id="PTHR30346">
    <property type="entry name" value="TRANSCRIPTIONAL DUAL REGULATOR HCAR-RELATED"/>
    <property type="match status" value="1"/>
</dbReference>
<keyword evidence="3" id="KW-0238">DNA-binding</keyword>
<proteinExistence type="inferred from homology"/>
<keyword evidence="4" id="KW-0804">Transcription</keyword>
<gene>
    <name evidence="6" type="ORF">RSO01_06480</name>
</gene>
<dbReference type="Gene3D" id="1.10.10.10">
    <property type="entry name" value="Winged helix-like DNA-binding domain superfamily/Winged helix DNA-binding domain"/>
    <property type="match status" value="1"/>
</dbReference>
<dbReference type="PANTHER" id="PTHR30346:SF0">
    <property type="entry name" value="HCA OPERON TRANSCRIPTIONAL ACTIVATOR HCAR"/>
    <property type="match status" value="1"/>
</dbReference>
<evidence type="ECO:0000313" key="7">
    <source>
        <dbReference type="Proteomes" id="UP000321058"/>
    </source>
</evidence>
<dbReference type="Proteomes" id="UP000321058">
    <property type="component" value="Unassembled WGS sequence"/>
</dbReference>
<evidence type="ECO:0000313" key="6">
    <source>
        <dbReference type="EMBL" id="GEP53482.1"/>
    </source>
</evidence>